<evidence type="ECO:0000256" key="1">
    <source>
        <dbReference type="SAM" id="SignalP"/>
    </source>
</evidence>
<evidence type="ECO:0000259" key="2">
    <source>
        <dbReference type="Pfam" id="PF09084"/>
    </source>
</evidence>
<name>A0A317FJL3_9PROT</name>
<dbReference type="Pfam" id="PF09084">
    <property type="entry name" value="NMT1"/>
    <property type="match status" value="1"/>
</dbReference>
<dbReference type="InterPro" id="IPR015168">
    <property type="entry name" value="SsuA/THI5"/>
</dbReference>
<dbReference type="EMBL" id="QGNA01000001">
    <property type="protein sequence ID" value="PWS38139.1"/>
    <property type="molecule type" value="Genomic_DNA"/>
</dbReference>
<dbReference type="RefSeq" id="WP_109868760.1">
    <property type="nucleotide sequence ID" value="NZ_QGNA01000001.1"/>
</dbReference>
<evidence type="ECO:0000313" key="3">
    <source>
        <dbReference type="EMBL" id="PWS38139.1"/>
    </source>
</evidence>
<sequence>MIRRTLLAAAAALGLAVPAAAQDRMALVLNWTPGPDHAPLYWAQQQGMYRDAGIALTIENGRGSGFAAQRVGAGQAQVGIVDSPVALQARAQGADLVAGMMIYVQSPYGIYWRKSAGIASPQDFRGRRIGTPPADAARVMWPMISRALGIPADSVSWVNIAPPAKVTSLQSGAIDITTEFYTSHHVYQRALGQDLGFVATRDIGFNPYGNAFFFNGAWLRGNRDAAQRFTRVTQRAYAACLANPEPCLAATAQPAAMSVEDLRVGWGLVGVLMTSDAGSTQPLGGMEPARMEQTIEAVKTAFNIPATTPAEVMTNELLDPAVPGFRGAAR</sequence>
<dbReference type="Gene3D" id="3.40.190.10">
    <property type="entry name" value="Periplasmic binding protein-like II"/>
    <property type="match status" value="2"/>
</dbReference>
<dbReference type="OrthoDB" id="7431968at2"/>
<feature type="chain" id="PRO_5016244275" evidence="1">
    <location>
        <begin position="22"/>
        <end position="330"/>
    </location>
</feature>
<keyword evidence="4" id="KW-1185">Reference proteome</keyword>
<dbReference type="PANTHER" id="PTHR31528">
    <property type="entry name" value="4-AMINO-5-HYDROXYMETHYL-2-METHYLPYRIMIDINE PHOSPHATE SYNTHASE THI11-RELATED"/>
    <property type="match status" value="1"/>
</dbReference>
<reference evidence="4" key="1">
    <citation type="submission" date="2018-05" db="EMBL/GenBank/DDBJ databases">
        <authorList>
            <person name="Du Z."/>
            <person name="Wang X."/>
        </authorList>
    </citation>
    <scope>NUCLEOTIDE SEQUENCE [LARGE SCALE GENOMIC DNA]</scope>
    <source>
        <strain evidence="4">CQN31</strain>
    </source>
</reference>
<keyword evidence="1" id="KW-0732">Signal</keyword>
<comment type="caution">
    <text evidence="3">The sequence shown here is derived from an EMBL/GenBank/DDBJ whole genome shotgun (WGS) entry which is preliminary data.</text>
</comment>
<dbReference type="AlphaFoldDB" id="A0A317FJL3"/>
<feature type="domain" description="SsuA/THI5-like" evidence="2">
    <location>
        <begin position="35"/>
        <end position="245"/>
    </location>
</feature>
<evidence type="ECO:0000313" key="4">
    <source>
        <dbReference type="Proteomes" id="UP000245765"/>
    </source>
</evidence>
<proteinExistence type="predicted"/>
<dbReference type="GO" id="GO:0009228">
    <property type="term" value="P:thiamine biosynthetic process"/>
    <property type="evidence" value="ECO:0007669"/>
    <property type="project" value="InterPro"/>
</dbReference>
<dbReference type="PANTHER" id="PTHR31528:SF3">
    <property type="entry name" value="THIAMINE BIOSYNTHESIS PROTEIN HI_0357-RELATED"/>
    <property type="match status" value="1"/>
</dbReference>
<protein>
    <submittedName>
        <fullName evidence="3">Nitrate ABC transporter substrate-binding protein</fullName>
    </submittedName>
</protein>
<dbReference type="Proteomes" id="UP000245765">
    <property type="component" value="Unassembled WGS sequence"/>
</dbReference>
<feature type="signal peptide" evidence="1">
    <location>
        <begin position="1"/>
        <end position="21"/>
    </location>
</feature>
<dbReference type="InterPro" id="IPR027939">
    <property type="entry name" value="NMT1/THI5"/>
</dbReference>
<accession>A0A317FJL3</accession>
<organism evidence="3 4">
    <name type="scientific">Falsiroseomonas bella</name>
    <dbReference type="NCBI Taxonomy" id="2184016"/>
    <lineage>
        <taxon>Bacteria</taxon>
        <taxon>Pseudomonadati</taxon>
        <taxon>Pseudomonadota</taxon>
        <taxon>Alphaproteobacteria</taxon>
        <taxon>Acetobacterales</taxon>
        <taxon>Roseomonadaceae</taxon>
        <taxon>Falsiroseomonas</taxon>
    </lineage>
</organism>
<gene>
    <name evidence="3" type="ORF">DFH01_02225</name>
</gene>
<dbReference type="SUPFAM" id="SSF53850">
    <property type="entry name" value="Periplasmic binding protein-like II"/>
    <property type="match status" value="1"/>
</dbReference>